<evidence type="ECO:0000313" key="1">
    <source>
        <dbReference type="EMBL" id="GEP68998.1"/>
    </source>
</evidence>
<dbReference type="Proteomes" id="UP000321798">
    <property type="component" value="Unassembled WGS sequence"/>
</dbReference>
<sequence>MPPISRGHRCANLAELRLLLRDWLASTGEPTVSGGTDSRSGYVSVTIGGVECLLAGDTSRAGVEEFLADTDAGTRLWVVPSRRGIQCQVAFGTPPRVVPGFYLYTARPFGPPQELDGPLVVPLRILQGVAALHRRGHQQVRIMPGMSPSGMYWRLNLTHATNLGESGAGFPQDRRATLDYTTGDGADFAGIAVTAATSPDQVADAVLAARPHLARPERDWAYAGWFAELLGLVEQQNRLPVAFADWFEESLGWEVGWGSGVRFPMPPRPGADATR</sequence>
<organism evidence="1 2">
    <name type="scientific">Cellulomonas soli</name>
    <dbReference type="NCBI Taxonomy" id="931535"/>
    <lineage>
        <taxon>Bacteria</taxon>
        <taxon>Bacillati</taxon>
        <taxon>Actinomycetota</taxon>
        <taxon>Actinomycetes</taxon>
        <taxon>Micrococcales</taxon>
        <taxon>Cellulomonadaceae</taxon>
        <taxon>Cellulomonas</taxon>
    </lineage>
</organism>
<proteinExistence type="predicted"/>
<dbReference type="EMBL" id="BKAL01000005">
    <property type="protein sequence ID" value="GEP68998.1"/>
    <property type="molecule type" value="Genomic_DNA"/>
</dbReference>
<keyword evidence="2" id="KW-1185">Reference proteome</keyword>
<evidence type="ECO:0000313" key="2">
    <source>
        <dbReference type="Proteomes" id="UP000321798"/>
    </source>
</evidence>
<name>A0A512PCS7_9CELL</name>
<dbReference type="RefSeq" id="WP_146952769.1">
    <property type="nucleotide sequence ID" value="NZ_BAABBJ010000003.1"/>
</dbReference>
<dbReference type="OrthoDB" id="6194521at2"/>
<protein>
    <submittedName>
        <fullName evidence="1">Uncharacterized protein</fullName>
    </submittedName>
</protein>
<comment type="caution">
    <text evidence="1">The sequence shown here is derived from an EMBL/GenBank/DDBJ whole genome shotgun (WGS) entry which is preliminary data.</text>
</comment>
<gene>
    <name evidence="1" type="ORF">CSO01_17130</name>
</gene>
<dbReference type="AlphaFoldDB" id="A0A512PCS7"/>
<reference evidence="1 2" key="1">
    <citation type="submission" date="2019-07" db="EMBL/GenBank/DDBJ databases">
        <title>Whole genome shotgun sequence of Cellulomonas soli NBRC 109434.</title>
        <authorList>
            <person name="Hosoyama A."/>
            <person name="Uohara A."/>
            <person name="Ohji S."/>
            <person name="Ichikawa N."/>
        </authorList>
    </citation>
    <scope>NUCLEOTIDE SEQUENCE [LARGE SCALE GENOMIC DNA]</scope>
    <source>
        <strain evidence="1 2">NBRC 109434</strain>
    </source>
</reference>
<accession>A0A512PCS7</accession>